<evidence type="ECO:0000259" key="8">
    <source>
        <dbReference type="SMART" id="SM00650"/>
    </source>
</evidence>
<proteinExistence type="inferred from homology"/>
<dbReference type="InterPro" id="IPR011530">
    <property type="entry name" value="rRNA_adenine_dimethylase"/>
</dbReference>
<dbReference type="GO" id="GO:0003723">
    <property type="term" value="F:RNA binding"/>
    <property type="evidence" value="ECO:0007669"/>
    <property type="project" value="UniProtKB-UniRule"/>
</dbReference>
<dbReference type="RefSeq" id="WP_146820801.1">
    <property type="nucleotide sequence ID" value="NZ_CP029077.1"/>
</dbReference>
<dbReference type="InterPro" id="IPR029063">
    <property type="entry name" value="SAM-dependent_MTases_sf"/>
</dbReference>
<evidence type="ECO:0000313" key="10">
    <source>
        <dbReference type="Proteomes" id="UP000321934"/>
    </source>
</evidence>
<reference evidence="9 10" key="1">
    <citation type="journal article" date="2019" name="ISME J.">
        <title>Deianiraea, an extracellular bacterium associated with the ciliate Paramecium, suggests an alternative scenario for the evolution of Rickettsiales.</title>
        <authorList>
            <person name="Castelli M."/>
            <person name="Sabaneyeva E."/>
            <person name="Lanzoni O."/>
            <person name="Lebedeva N."/>
            <person name="Floriano A.M."/>
            <person name="Gaiarsa S."/>
            <person name="Benken K."/>
            <person name="Modeo L."/>
            <person name="Bandi C."/>
            <person name="Potekhin A."/>
            <person name="Sassera D."/>
            <person name="Petroni G."/>
        </authorList>
    </citation>
    <scope>NUCLEOTIDE SEQUENCE [LARGE SCALE GENOMIC DNA]</scope>
    <source>
        <strain evidence="9">CyL4-1</strain>
    </source>
</reference>
<dbReference type="PANTHER" id="PTHR11727">
    <property type="entry name" value="DIMETHYLADENOSINE TRANSFERASE"/>
    <property type="match status" value="1"/>
</dbReference>
<feature type="binding site" evidence="6 7">
    <location>
        <position position="40"/>
    </location>
    <ligand>
        <name>S-adenosyl-L-methionine</name>
        <dbReference type="ChEBI" id="CHEBI:59789"/>
    </ligand>
</feature>
<feature type="binding site" evidence="6 7">
    <location>
        <position position="90"/>
    </location>
    <ligand>
        <name>S-adenosyl-L-methionine</name>
        <dbReference type="ChEBI" id="CHEBI:59789"/>
    </ligand>
</feature>
<dbReference type="OrthoDB" id="9814755at2"/>
<accession>A0A5B8XF42</accession>
<dbReference type="GO" id="GO:0052908">
    <property type="term" value="F:16S rRNA (adenine(1518)-N(6)/adenine(1519)-N(6))-dimethyltransferase activity"/>
    <property type="evidence" value="ECO:0007669"/>
    <property type="project" value="UniProtKB-EC"/>
</dbReference>
<comment type="catalytic activity">
    <reaction evidence="6">
        <text>adenosine(1518)/adenosine(1519) in 16S rRNA + 4 S-adenosyl-L-methionine = N(6)-dimethyladenosine(1518)/N(6)-dimethyladenosine(1519) in 16S rRNA + 4 S-adenosyl-L-homocysteine + 4 H(+)</text>
        <dbReference type="Rhea" id="RHEA:19609"/>
        <dbReference type="Rhea" id="RHEA-COMP:10232"/>
        <dbReference type="Rhea" id="RHEA-COMP:10233"/>
        <dbReference type="ChEBI" id="CHEBI:15378"/>
        <dbReference type="ChEBI" id="CHEBI:57856"/>
        <dbReference type="ChEBI" id="CHEBI:59789"/>
        <dbReference type="ChEBI" id="CHEBI:74411"/>
        <dbReference type="ChEBI" id="CHEBI:74493"/>
        <dbReference type="EC" id="2.1.1.182"/>
    </reaction>
</comment>
<dbReference type="Proteomes" id="UP000321934">
    <property type="component" value="Chromosome"/>
</dbReference>
<dbReference type="AlphaFoldDB" id="A0A5B8XF42"/>
<dbReference type="NCBIfam" id="TIGR00755">
    <property type="entry name" value="ksgA"/>
    <property type="match status" value="1"/>
</dbReference>
<name>A0A5B8XF42_9RICK</name>
<dbReference type="SUPFAM" id="SSF53335">
    <property type="entry name" value="S-adenosyl-L-methionine-dependent methyltransferases"/>
    <property type="match status" value="1"/>
</dbReference>
<keyword evidence="3 6" id="KW-0808">Transferase</keyword>
<comment type="similarity">
    <text evidence="6">Belongs to the class I-like SAM-binding methyltransferase superfamily. rRNA adenine N(6)-methyltransferase family. RsmA subfamily.</text>
</comment>
<feature type="binding site" evidence="6 7">
    <location>
        <position position="15"/>
    </location>
    <ligand>
        <name>S-adenosyl-L-methionine</name>
        <dbReference type="ChEBI" id="CHEBI:59789"/>
    </ligand>
</feature>
<feature type="binding site" evidence="6 7">
    <location>
        <position position="110"/>
    </location>
    <ligand>
        <name>S-adenosyl-L-methionine</name>
        <dbReference type="ChEBI" id="CHEBI:59789"/>
    </ligand>
</feature>
<evidence type="ECO:0000256" key="5">
    <source>
        <dbReference type="ARBA" id="ARBA00022884"/>
    </source>
</evidence>
<keyword evidence="10" id="KW-1185">Reference proteome</keyword>
<dbReference type="EMBL" id="CP029077">
    <property type="protein sequence ID" value="QED23535.1"/>
    <property type="molecule type" value="Genomic_DNA"/>
</dbReference>
<evidence type="ECO:0000256" key="7">
    <source>
        <dbReference type="PROSITE-ProRule" id="PRU01026"/>
    </source>
</evidence>
<dbReference type="PROSITE" id="PS51689">
    <property type="entry name" value="SAM_RNA_A_N6_MT"/>
    <property type="match status" value="1"/>
</dbReference>
<dbReference type="Pfam" id="PF00398">
    <property type="entry name" value="RrnaAD"/>
    <property type="match status" value="1"/>
</dbReference>
<evidence type="ECO:0000256" key="3">
    <source>
        <dbReference type="ARBA" id="ARBA00022679"/>
    </source>
</evidence>
<keyword evidence="4 6" id="KW-0949">S-adenosyl-L-methionine</keyword>
<dbReference type="HAMAP" id="MF_00607">
    <property type="entry name" value="16SrRNA_methyltr_A"/>
    <property type="match status" value="1"/>
</dbReference>
<dbReference type="EC" id="2.1.1.182" evidence="6"/>
<dbReference type="PANTHER" id="PTHR11727:SF7">
    <property type="entry name" value="DIMETHYLADENOSINE TRANSFERASE-RELATED"/>
    <property type="match status" value="1"/>
</dbReference>
<gene>
    <name evidence="6" type="primary">rsmA</name>
    <name evidence="6" type="synonym">ksgA</name>
    <name evidence="9" type="ORF">Deia_00745</name>
</gene>
<dbReference type="CDD" id="cd02440">
    <property type="entry name" value="AdoMet_MTases"/>
    <property type="match status" value="1"/>
</dbReference>
<keyword evidence="6" id="KW-0963">Cytoplasm</keyword>
<evidence type="ECO:0000313" key="9">
    <source>
        <dbReference type="EMBL" id="QED23535.1"/>
    </source>
</evidence>
<keyword evidence="1 6" id="KW-0698">rRNA processing</keyword>
<sequence length="257" mass="29233">MTDFFYKKSLGQNFLHNPRILSRIAQSANITSDDVVIEIGCGNGSLSEEILNKNPKKMFIIELDERCIELTQNRLQNHQYFKNLHIIHQDALHFDISTLEIKEKPIIVSNLPYSVGSRIFINLIAKIDTIKLMILMFQKEVAKRIVAKEKTKEYGILSVMTSIVAKSKIEFDVSPANFTPSPKVTSSVISCHGINSGITEGQFLEILDKVKTLFANRRKMLRSYCNNLSHEDLEKFGNFRIEDLSPLAIMNIAKNLS</sequence>
<dbReference type="InterPro" id="IPR001737">
    <property type="entry name" value="KsgA/Erm"/>
</dbReference>
<evidence type="ECO:0000256" key="1">
    <source>
        <dbReference type="ARBA" id="ARBA00022552"/>
    </source>
</evidence>
<dbReference type="InterPro" id="IPR020598">
    <property type="entry name" value="rRNA_Ade_methylase_Trfase_N"/>
</dbReference>
<organism evidence="9 10">
    <name type="scientific">Candidatus Deianiraea vastatrix</name>
    <dbReference type="NCBI Taxonomy" id="2163644"/>
    <lineage>
        <taxon>Bacteria</taxon>
        <taxon>Pseudomonadati</taxon>
        <taxon>Pseudomonadota</taxon>
        <taxon>Alphaproteobacteria</taxon>
        <taxon>Rickettsiales</taxon>
        <taxon>Candidatus Deianiraeaceae</taxon>
        <taxon>Candidatus Deianiraea</taxon>
    </lineage>
</organism>
<comment type="subcellular location">
    <subcellularLocation>
        <location evidence="6">Cytoplasm</location>
    </subcellularLocation>
</comment>
<evidence type="ECO:0000256" key="4">
    <source>
        <dbReference type="ARBA" id="ARBA00022691"/>
    </source>
</evidence>
<protein>
    <recommendedName>
        <fullName evidence="6">Ribosomal RNA small subunit methyltransferase A</fullName>
        <ecNumber evidence="6">2.1.1.182</ecNumber>
    </recommendedName>
    <alternativeName>
        <fullName evidence="6">16S rRNA (adenine(1518)-N(6)/adenine(1519)-N(6))-dimethyltransferase</fullName>
    </alternativeName>
    <alternativeName>
        <fullName evidence="6">16S rRNA dimethyladenosine transferase</fullName>
    </alternativeName>
    <alternativeName>
        <fullName evidence="6">16S rRNA dimethylase</fullName>
    </alternativeName>
    <alternativeName>
        <fullName evidence="6">S-adenosylmethionine-6-N', N'-adenosyl(rRNA) dimethyltransferase</fullName>
    </alternativeName>
</protein>
<evidence type="ECO:0000256" key="6">
    <source>
        <dbReference type="HAMAP-Rule" id="MF_00607"/>
    </source>
</evidence>
<comment type="function">
    <text evidence="6">Specifically dimethylates two adjacent adenosines (A1518 and A1519) in the loop of a conserved hairpin near the 3'-end of 16S rRNA in the 30S particle. May play a critical role in biogenesis of 30S subunits.</text>
</comment>
<feature type="binding site" evidence="6 7">
    <location>
        <position position="13"/>
    </location>
    <ligand>
        <name>S-adenosyl-L-methionine</name>
        <dbReference type="ChEBI" id="CHEBI:59789"/>
    </ligand>
</feature>
<keyword evidence="5 6" id="KW-0694">RNA-binding</keyword>
<dbReference type="SMART" id="SM00650">
    <property type="entry name" value="rADc"/>
    <property type="match status" value="1"/>
</dbReference>
<feature type="binding site" evidence="6 7">
    <location>
        <position position="62"/>
    </location>
    <ligand>
        <name>S-adenosyl-L-methionine</name>
        <dbReference type="ChEBI" id="CHEBI:59789"/>
    </ligand>
</feature>
<dbReference type="GO" id="GO:0005737">
    <property type="term" value="C:cytoplasm"/>
    <property type="evidence" value="ECO:0007669"/>
    <property type="project" value="UniProtKB-SubCell"/>
</dbReference>
<dbReference type="Gene3D" id="3.40.50.150">
    <property type="entry name" value="Vaccinia Virus protein VP39"/>
    <property type="match status" value="1"/>
</dbReference>
<feature type="domain" description="Ribosomal RNA adenine methylase transferase N-terminal" evidence="8">
    <location>
        <begin position="20"/>
        <end position="195"/>
    </location>
</feature>
<evidence type="ECO:0000256" key="2">
    <source>
        <dbReference type="ARBA" id="ARBA00022603"/>
    </source>
</evidence>
<keyword evidence="2 6" id="KW-0489">Methyltransferase</keyword>